<dbReference type="EMBL" id="AYXT01000012">
    <property type="protein sequence ID" value="ETF01127.1"/>
    <property type="molecule type" value="Genomic_DNA"/>
</dbReference>
<dbReference type="Proteomes" id="UP000018733">
    <property type="component" value="Unassembled WGS sequence"/>
</dbReference>
<protein>
    <submittedName>
        <fullName evidence="2">Oxalate:formate antiporter</fullName>
    </submittedName>
</protein>
<accession>V8QNB1</accession>
<dbReference type="RefSeq" id="WP_024006499.1">
    <property type="nucleotide sequence ID" value="NZ_KI650981.1"/>
</dbReference>
<comment type="caution">
    <text evidence="2">The sequence shown here is derived from an EMBL/GenBank/DDBJ whole genome shotgun (WGS) entry which is preliminary data.</text>
</comment>
<evidence type="ECO:0000256" key="1">
    <source>
        <dbReference type="SAM" id="Phobius"/>
    </source>
</evidence>
<proteinExistence type="predicted"/>
<evidence type="ECO:0000313" key="3">
    <source>
        <dbReference type="Proteomes" id="UP000018733"/>
    </source>
</evidence>
<dbReference type="AlphaFoldDB" id="V8QNB1"/>
<dbReference type="STRING" id="1424334.W822_17815"/>
<dbReference type="HOGENOM" id="CLU_212714_0_2_4"/>
<name>V8QNB1_9BURK</name>
<gene>
    <name evidence="2" type="ORF">W822_17815</name>
</gene>
<dbReference type="PATRIC" id="fig|1424334.3.peg.3582"/>
<keyword evidence="1" id="KW-0812">Transmembrane</keyword>
<keyword evidence="1" id="KW-1133">Transmembrane helix</keyword>
<keyword evidence="1" id="KW-0472">Membrane</keyword>
<organism evidence="2 3">
    <name type="scientific">Advenella kashmirensis W13003</name>
    <dbReference type="NCBI Taxonomy" id="1424334"/>
    <lineage>
        <taxon>Bacteria</taxon>
        <taxon>Pseudomonadati</taxon>
        <taxon>Pseudomonadota</taxon>
        <taxon>Betaproteobacteria</taxon>
        <taxon>Burkholderiales</taxon>
        <taxon>Alcaligenaceae</taxon>
    </lineage>
</organism>
<reference evidence="2 3" key="1">
    <citation type="journal article" date="2014" name="Genome Announc.">
        <title>Draft Genome Sequence of Advenella kashmirensis Strain W13003, a Polycyclic Aromatic Hydrocarbon-Degrading Bacterium.</title>
        <authorList>
            <person name="Wang X."/>
            <person name="Jin D."/>
            <person name="Zhou L."/>
            <person name="Wu L."/>
            <person name="An W."/>
            <person name="Zhao L."/>
        </authorList>
    </citation>
    <scope>NUCLEOTIDE SEQUENCE [LARGE SCALE GENOMIC DNA]</scope>
    <source>
        <strain evidence="2 3">W13003</strain>
    </source>
</reference>
<sequence>MQTPSQNKTPVGLVVAFWLLVGIPLIWGVSNTIITAAALFK</sequence>
<evidence type="ECO:0000313" key="2">
    <source>
        <dbReference type="EMBL" id="ETF01127.1"/>
    </source>
</evidence>
<keyword evidence="3" id="KW-1185">Reference proteome</keyword>
<feature type="transmembrane region" description="Helical" evidence="1">
    <location>
        <begin position="15"/>
        <end position="40"/>
    </location>
</feature>
<dbReference type="OrthoDB" id="8566528at2"/>